<feature type="coiled-coil region" evidence="1">
    <location>
        <begin position="93"/>
        <end position="120"/>
    </location>
</feature>
<sequence length="143" mass="16416">METTVNQDSQQIFITTAYNGIKIVVRQSDGYVNASKMIVTMKQNERTIWSSPKYAYTVSQIMDSINEGIQLTHQLDDTTSMAVQADIIFNQELEEKDAINNQLRQQIQDKDNAINSMTTRLVPQDRQFDYIYSVEPLNEDIDG</sequence>
<reference evidence="2 3" key="1">
    <citation type="submission" date="2019-03" db="EMBL/GenBank/DDBJ databases">
        <title>Single cell metagenomics reveals metabolic interactions within the superorganism composed of flagellate Streblomastix strix and complex community of Bacteroidetes bacteria on its surface.</title>
        <authorList>
            <person name="Treitli S.C."/>
            <person name="Kolisko M."/>
            <person name="Husnik F."/>
            <person name="Keeling P."/>
            <person name="Hampl V."/>
        </authorList>
    </citation>
    <scope>NUCLEOTIDE SEQUENCE [LARGE SCALE GENOMIC DNA]</scope>
    <source>
        <strain evidence="2">ST1C</strain>
    </source>
</reference>
<dbReference type="AlphaFoldDB" id="A0A5J4TFN1"/>
<gene>
    <name evidence="2" type="ORF">EZS28_047177</name>
</gene>
<protein>
    <submittedName>
        <fullName evidence="2">Uncharacterized protein</fullName>
    </submittedName>
</protein>
<organism evidence="2 3">
    <name type="scientific">Streblomastix strix</name>
    <dbReference type="NCBI Taxonomy" id="222440"/>
    <lineage>
        <taxon>Eukaryota</taxon>
        <taxon>Metamonada</taxon>
        <taxon>Preaxostyla</taxon>
        <taxon>Oxymonadida</taxon>
        <taxon>Streblomastigidae</taxon>
        <taxon>Streblomastix</taxon>
    </lineage>
</organism>
<evidence type="ECO:0000313" key="2">
    <source>
        <dbReference type="EMBL" id="KAA6357296.1"/>
    </source>
</evidence>
<name>A0A5J4TFN1_9EUKA</name>
<feature type="non-terminal residue" evidence="2">
    <location>
        <position position="143"/>
    </location>
</feature>
<dbReference type="Proteomes" id="UP000324800">
    <property type="component" value="Unassembled WGS sequence"/>
</dbReference>
<proteinExistence type="predicted"/>
<evidence type="ECO:0000256" key="1">
    <source>
        <dbReference type="SAM" id="Coils"/>
    </source>
</evidence>
<keyword evidence="1" id="KW-0175">Coiled coil</keyword>
<evidence type="ECO:0000313" key="3">
    <source>
        <dbReference type="Proteomes" id="UP000324800"/>
    </source>
</evidence>
<comment type="caution">
    <text evidence="2">The sequence shown here is derived from an EMBL/GenBank/DDBJ whole genome shotgun (WGS) entry which is preliminary data.</text>
</comment>
<accession>A0A5J4TFN1</accession>
<dbReference type="EMBL" id="SNRW01031640">
    <property type="protein sequence ID" value="KAA6357296.1"/>
    <property type="molecule type" value="Genomic_DNA"/>
</dbReference>